<protein>
    <recommendedName>
        <fullName evidence="2">Regulatory protein zeste</fullName>
    </recommendedName>
</protein>
<feature type="region of interest" description="Disordered" evidence="5">
    <location>
        <begin position="179"/>
        <end position="206"/>
    </location>
</feature>
<evidence type="ECO:0000256" key="3">
    <source>
        <dbReference type="ARBA" id="ARBA00025466"/>
    </source>
</evidence>
<dbReference type="Pfam" id="PF13873">
    <property type="entry name" value="Myb_DNA-bind_5"/>
    <property type="match status" value="1"/>
</dbReference>
<comment type="function">
    <text evidence="3">Involved in transvection phenomena (= synapsis-dependent gene expression), where the synaptic pairing of chromosomes carrying genes with which zeste interacts influences the expression of these genes. Zeste binds to DNA and stimulates transcription from a nearby promoter.</text>
</comment>
<comment type="subunit">
    <text evidence="1">Self-associates forming complexes of several hundred monomers.</text>
</comment>
<feature type="compositionally biased region" description="Basic residues" evidence="5">
    <location>
        <begin position="66"/>
        <end position="82"/>
    </location>
</feature>
<evidence type="ECO:0000313" key="7">
    <source>
        <dbReference type="EMBL" id="KAK3892489.1"/>
    </source>
</evidence>
<reference evidence="7" key="1">
    <citation type="submission" date="2023-10" db="EMBL/GenBank/DDBJ databases">
        <title>Genome assemblies of two species of porcelain crab, Petrolisthes cinctipes and Petrolisthes manimaculis (Anomura: Porcellanidae).</title>
        <authorList>
            <person name="Angst P."/>
        </authorList>
    </citation>
    <scope>NUCLEOTIDE SEQUENCE</scope>
    <source>
        <strain evidence="7">PB745_01</strain>
        <tissue evidence="7">Gill</tissue>
    </source>
</reference>
<name>A0AAE1GIW4_PETCI</name>
<dbReference type="AlphaFoldDB" id="A0AAE1GIW4"/>
<feature type="compositionally biased region" description="Polar residues" evidence="5">
    <location>
        <begin position="495"/>
        <end position="507"/>
    </location>
</feature>
<keyword evidence="8" id="KW-1185">Reference proteome</keyword>
<feature type="compositionally biased region" description="Pro residues" evidence="5">
    <location>
        <begin position="368"/>
        <end position="378"/>
    </location>
</feature>
<dbReference type="Proteomes" id="UP001286313">
    <property type="component" value="Unassembled WGS sequence"/>
</dbReference>
<proteinExistence type="predicted"/>
<accession>A0AAE1GIW4</accession>
<feature type="domain" description="Myb/SANT-like DNA-binding" evidence="6">
    <location>
        <begin position="2"/>
        <end position="72"/>
    </location>
</feature>
<evidence type="ECO:0000259" key="6">
    <source>
        <dbReference type="Pfam" id="PF13873"/>
    </source>
</evidence>
<feature type="region of interest" description="Disordered" evidence="5">
    <location>
        <begin position="65"/>
        <end position="90"/>
    </location>
</feature>
<feature type="region of interest" description="Disordered" evidence="5">
    <location>
        <begin position="489"/>
        <end position="523"/>
    </location>
</feature>
<sequence length="523" mass="58759">MSQQEQNMLLTMIEEEPIINNKDTNGKVVALKNKAWERLESKYNAMNLGPKRTKKQLQKAWERLKTKSKQQHGLHRREKKKTGCGAPPPEIPKDVEKVLSLIAPEVNDLGCNFDDDALPALAKSYLHGRLIYFSKTFGVGANSYSCGTYIQEAVTIEVNPDDPEPVNLSEGLSTATLTSMVTPGPSRDTPLSVHEKQSASTRKRRKIRRSLYDDDDNYISQDKIRNLTEEEAEMCFKLVAHRQTLIDLQKKQAEVRLQEAFEKLEEARQSKKLNEEILKERLKEVKINRQIAEAKAAEMRCRVRCLSTLSAGVGSGVSVLFLQVSGQVSLSTLSAGVRCHSVLFLQVSGVTRYSSCRGQVSLSILPPMVSPLHPPPRSPSTTLTSPDSTHSPPHNDTLASPPRTSRIHLPTTPPLPHLKRVPPLLTRTRLKLIHPSPRHHPRITSLHHASLAALRTPRQCHRASRSRVQPRDHTFLATIITRLLRHQRPLAPPNHTATPASQRCTRTNTDHHSYPYLTLNHSQ</sequence>
<evidence type="ECO:0000256" key="4">
    <source>
        <dbReference type="SAM" id="Coils"/>
    </source>
</evidence>
<evidence type="ECO:0000256" key="1">
    <source>
        <dbReference type="ARBA" id="ARBA00011764"/>
    </source>
</evidence>
<comment type="caution">
    <text evidence="7">The sequence shown here is derived from an EMBL/GenBank/DDBJ whole genome shotgun (WGS) entry which is preliminary data.</text>
</comment>
<keyword evidence="4" id="KW-0175">Coiled coil</keyword>
<organism evidence="7 8">
    <name type="scientific">Petrolisthes cinctipes</name>
    <name type="common">Flat porcelain crab</name>
    <dbReference type="NCBI Taxonomy" id="88211"/>
    <lineage>
        <taxon>Eukaryota</taxon>
        <taxon>Metazoa</taxon>
        <taxon>Ecdysozoa</taxon>
        <taxon>Arthropoda</taxon>
        <taxon>Crustacea</taxon>
        <taxon>Multicrustacea</taxon>
        <taxon>Malacostraca</taxon>
        <taxon>Eumalacostraca</taxon>
        <taxon>Eucarida</taxon>
        <taxon>Decapoda</taxon>
        <taxon>Pleocyemata</taxon>
        <taxon>Anomura</taxon>
        <taxon>Galatheoidea</taxon>
        <taxon>Porcellanidae</taxon>
        <taxon>Petrolisthes</taxon>
    </lineage>
</organism>
<feature type="region of interest" description="Disordered" evidence="5">
    <location>
        <begin position="366"/>
        <end position="423"/>
    </location>
</feature>
<evidence type="ECO:0000313" key="8">
    <source>
        <dbReference type="Proteomes" id="UP001286313"/>
    </source>
</evidence>
<gene>
    <name evidence="7" type="ORF">Pcinc_003720</name>
</gene>
<evidence type="ECO:0000256" key="5">
    <source>
        <dbReference type="SAM" id="MobiDB-lite"/>
    </source>
</evidence>
<dbReference type="PANTHER" id="PTHR21411">
    <property type="entry name" value="APONTIC"/>
    <property type="match status" value="1"/>
</dbReference>
<dbReference type="EMBL" id="JAWQEG010000259">
    <property type="protein sequence ID" value="KAK3892489.1"/>
    <property type="molecule type" value="Genomic_DNA"/>
</dbReference>
<feature type="coiled-coil region" evidence="4">
    <location>
        <begin position="250"/>
        <end position="302"/>
    </location>
</feature>
<dbReference type="PANTHER" id="PTHR21411:SF0">
    <property type="entry name" value="REGULATORY PROTEIN ZESTE"/>
    <property type="match status" value="1"/>
</dbReference>
<dbReference type="InterPro" id="IPR028002">
    <property type="entry name" value="Myb_DNA-bind_5"/>
</dbReference>
<evidence type="ECO:0000256" key="2">
    <source>
        <dbReference type="ARBA" id="ARBA00016807"/>
    </source>
</evidence>
<feature type="compositionally biased region" description="Low complexity" evidence="5">
    <location>
        <begin position="379"/>
        <end position="394"/>
    </location>
</feature>